<dbReference type="EMBL" id="GBXM01062191">
    <property type="protein sequence ID" value="JAH46386.1"/>
    <property type="molecule type" value="Transcribed_RNA"/>
</dbReference>
<protein>
    <submittedName>
        <fullName evidence="1">Uncharacterized protein</fullName>
    </submittedName>
</protein>
<reference evidence="1" key="2">
    <citation type="journal article" date="2015" name="Fish Shellfish Immunol.">
        <title>Early steps in the European eel (Anguilla anguilla)-Vibrio vulnificus interaction in the gills: Role of the RtxA13 toxin.</title>
        <authorList>
            <person name="Callol A."/>
            <person name="Pajuelo D."/>
            <person name="Ebbesson L."/>
            <person name="Teles M."/>
            <person name="MacKenzie S."/>
            <person name="Amaro C."/>
        </authorList>
    </citation>
    <scope>NUCLEOTIDE SEQUENCE</scope>
</reference>
<dbReference type="AlphaFoldDB" id="A0A0E9SYK3"/>
<name>A0A0E9SYK3_ANGAN</name>
<evidence type="ECO:0000313" key="1">
    <source>
        <dbReference type="EMBL" id="JAH46386.1"/>
    </source>
</evidence>
<accession>A0A0E9SYK3</accession>
<reference evidence="1" key="1">
    <citation type="submission" date="2014-11" db="EMBL/GenBank/DDBJ databases">
        <authorList>
            <person name="Amaro Gonzalez C."/>
        </authorList>
    </citation>
    <scope>NUCLEOTIDE SEQUENCE</scope>
</reference>
<organism evidence="1">
    <name type="scientific">Anguilla anguilla</name>
    <name type="common">European freshwater eel</name>
    <name type="synonym">Muraena anguilla</name>
    <dbReference type="NCBI Taxonomy" id="7936"/>
    <lineage>
        <taxon>Eukaryota</taxon>
        <taxon>Metazoa</taxon>
        <taxon>Chordata</taxon>
        <taxon>Craniata</taxon>
        <taxon>Vertebrata</taxon>
        <taxon>Euteleostomi</taxon>
        <taxon>Actinopterygii</taxon>
        <taxon>Neopterygii</taxon>
        <taxon>Teleostei</taxon>
        <taxon>Anguilliformes</taxon>
        <taxon>Anguillidae</taxon>
        <taxon>Anguilla</taxon>
    </lineage>
</organism>
<sequence>MLIPCKINSSVHLTLIEYIRPPLDTFKTTRAHWTLGD</sequence>
<proteinExistence type="predicted"/>